<proteinExistence type="predicted"/>
<dbReference type="PANTHER" id="PTHR10229">
    <property type="entry name" value="GTP-BINDING PROTEIN HFLX"/>
    <property type="match status" value="1"/>
</dbReference>
<accession>A0A382Z7E7</accession>
<feature type="domain" description="Hflx-type G" evidence="1">
    <location>
        <begin position="1"/>
        <end position="111"/>
    </location>
</feature>
<dbReference type="GO" id="GO:0005525">
    <property type="term" value="F:GTP binding"/>
    <property type="evidence" value="ECO:0007669"/>
    <property type="project" value="InterPro"/>
</dbReference>
<dbReference type="PROSITE" id="PS51705">
    <property type="entry name" value="G_HFLX"/>
    <property type="match status" value="1"/>
</dbReference>
<dbReference type="PANTHER" id="PTHR10229:SF0">
    <property type="entry name" value="GTP-BINDING PROTEIN 6-RELATED"/>
    <property type="match status" value="1"/>
</dbReference>
<dbReference type="Gene3D" id="3.40.50.300">
    <property type="entry name" value="P-loop containing nucleotide triphosphate hydrolases"/>
    <property type="match status" value="1"/>
</dbReference>
<dbReference type="AlphaFoldDB" id="A0A382Z7E7"/>
<dbReference type="InterPro" id="IPR027417">
    <property type="entry name" value="P-loop_NTPase"/>
</dbReference>
<dbReference type="GO" id="GO:0043022">
    <property type="term" value="F:ribosome binding"/>
    <property type="evidence" value="ECO:0007669"/>
    <property type="project" value="TreeGrafter"/>
</dbReference>
<protein>
    <recommendedName>
        <fullName evidence="1">Hflx-type G domain-containing protein</fullName>
    </recommendedName>
</protein>
<reference evidence="2" key="1">
    <citation type="submission" date="2018-05" db="EMBL/GenBank/DDBJ databases">
        <authorList>
            <person name="Lanie J.A."/>
            <person name="Ng W.-L."/>
            <person name="Kazmierczak K.M."/>
            <person name="Andrzejewski T.M."/>
            <person name="Davidsen T.M."/>
            <person name="Wayne K.J."/>
            <person name="Tettelin H."/>
            <person name="Glass J.I."/>
            <person name="Rusch D."/>
            <person name="Podicherti R."/>
            <person name="Tsui H.-C.T."/>
            <person name="Winkler M.E."/>
        </authorList>
    </citation>
    <scope>NUCLEOTIDE SEQUENCE</scope>
</reference>
<dbReference type="InterPro" id="IPR016496">
    <property type="entry name" value="GTPase_HflX"/>
</dbReference>
<evidence type="ECO:0000259" key="1">
    <source>
        <dbReference type="PROSITE" id="PS51705"/>
    </source>
</evidence>
<dbReference type="GO" id="GO:0005737">
    <property type="term" value="C:cytoplasm"/>
    <property type="evidence" value="ECO:0007669"/>
    <property type="project" value="TreeGrafter"/>
</dbReference>
<gene>
    <name evidence="2" type="ORF">METZ01_LOCUS443889</name>
</gene>
<sequence length="194" mass="20781">GFIQGLPHALVQAFLSTLEEVRSADFLLRVADDSHPDVREQEVQVEQVLEEIGATHIPSLTVRNKSDASGRTSGCINGGWHTNPAIRVSARTGDGLEALQTQLAESLSSARRRCMLRLPGSHGRLRSRIYALATVNGESVTDEGEILITVNVDAPTIGRIENEPDFDPDYWVDLGPAGSNDVVAVKAASTGAKA</sequence>
<name>A0A382Z7E7_9ZZZZ</name>
<organism evidence="2">
    <name type="scientific">marine metagenome</name>
    <dbReference type="NCBI Taxonomy" id="408172"/>
    <lineage>
        <taxon>unclassified sequences</taxon>
        <taxon>metagenomes</taxon>
        <taxon>ecological metagenomes</taxon>
    </lineage>
</organism>
<evidence type="ECO:0000313" key="2">
    <source>
        <dbReference type="EMBL" id="SVD91035.1"/>
    </source>
</evidence>
<dbReference type="EMBL" id="UINC01181372">
    <property type="protein sequence ID" value="SVD91035.1"/>
    <property type="molecule type" value="Genomic_DNA"/>
</dbReference>
<dbReference type="InterPro" id="IPR030394">
    <property type="entry name" value="G_HFLX_dom"/>
</dbReference>
<dbReference type="SUPFAM" id="SSF52540">
    <property type="entry name" value="P-loop containing nucleoside triphosphate hydrolases"/>
    <property type="match status" value="1"/>
</dbReference>
<feature type="non-terminal residue" evidence="2">
    <location>
        <position position="1"/>
    </location>
</feature>